<proteinExistence type="predicted"/>
<keyword evidence="3" id="KW-1185">Reference proteome</keyword>
<comment type="caution">
    <text evidence="2">The sequence shown here is derived from an EMBL/GenBank/DDBJ whole genome shotgun (WGS) entry which is preliminary data.</text>
</comment>
<evidence type="ECO:0000313" key="2">
    <source>
        <dbReference type="EMBL" id="TWU58200.1"/>
    </source>
</evidence>
<dbReference type="AlphaFoldDB" id="A0A5C6FC58"/>
<feature type="region of interest" description="Disordered" evidence="1">
    <location>
        <begin position="23"/>
        <end position="58"/>
    </location>
</feature>
<dbReference type="EMBL" id="SJPX01000001">
    <property type="protein sequence ID" value="TWU58200.1"/>
    <property type="molecule type" value="Genomic_DNA"/>
</dbReference>
<evidence type="ECO:0000256" key="1">
    <source>
        <dbReference type="SAM" id="MobiDB-lite"/>
    </source>
</evidence>
<dbReference type="Proteomes" id="UP000317977">
    <property type="component" value="Unassembled WGS sequence"/>
</dbReference>
<name>A0A5C6FC58_9BACT</name>
<feature type="compositionally biased region" description="Basic and acidic residues" evidence="1">
    <location>
        <begin position="33"/>
        <end position="45"/>
    </location>
</feature>
<sequence>MQEYHQSRRPSVLADRPSFAQVVTPQNSLSQPYRREFPVDRDGDRAVIGVRQGGASAR</sequence>
<organism evidence="2 3">
    <name type="scientific">Rubripirellula reticaptiva</name>
    <dbReference type="NCBI Taxonomy" id="2528013"/>
    <lineage>
        <taxon>Bacteria</taxon>
        <taxon>Pseudomonadati</taxon>
        <taxon>Planctomycetota</taxon>
        <taxon>Planctomycetia</taxon>
        <taxon>Pirellulales</taxon>
        <taxon>Pirellulaceae</taxon>
        <taxon>Rubripirellula</taxon>
    </lineage>
</organism>
<gene>
    <name evidence="2" type="ORF">Poly59_11100</name>
</gene>
<accession>A0A5C6FC58</accession>
<evidence type="ECO:0000313" key="3">
    <source>
        <dbReference type="Proteomes" id="UP000317977"/>
    </source>
</evidence>
<reference evidence="2 3" key="1">
    <citation type="submission" date="2019-02" db="EMBL/GenBank/DDBJ databases">
        <title>Deep-cultivation of Planctomycetes and their phenomic and genomic characterization uncovers novel biology.</title>
        <authorList>
            <person name="Wiegand S."/>
            <person name="Jogler M."/>
            <person name="Boedeker C."/>
            <person name="Pinto D."/>
            <person name="Vollmers J."/>
            <person name="Rivas-Marin E."/>
            <person name="Kohn T."/>
            <person name="Peeters S.H."/>
            <person name="Heuer A."/>
            <person name="Rast P."/>
            <person name="Oberbeckmann S."/>
            <person name="Bunk B."/>
            <person name="Jeske O."/>
            <person name="Meyerdierks A."/>
            <person name="Storesund J.E."/>
            <person name="Kallscheuer N."/>
            <person name="Luecker S."/>
            <person name="Lage O.M."/>
            <person name="Pohl T."/>
            <person name="Merkel B.J."/>
            <person name="Hornburger P."/>
            <person name="Mueller R.-W."/>
            <person name="Bruemmer F."/>
            <person name="Labrenz M."/>
            <person name="Spormann A.M."/>
            <person name="Op Den Camp H."/>
            <person name="Overmann J."/>
            <person name="Amann R."/>
            <person name="Jetten M.S.M."/>
            <person name="Mascher T."/>
            <person name="Medema M.H."/>
            <person name="Devos D.P."/>
            <person name="Kaster A.-K."/>
            <person name="Ovreas L."/>
            <person name="Rohde M."/>
            <person name="Galperin M.Y."/>
            <person name="Jogler C."/>
        </authorList>
    </citation>
    <scope>NUCLEOTIDE SEQUENCE [LARGE SCALE GENOMIC DNA]</scope>
    <source>
        <strain evidence="2 3">Poly59</strain>
    </source>
</reference>
<protein>
    <submittedName>
        <fullName evidence="2">Uncharacterized protein</fullName>
    </submittedName>
</protein>